<dbReference type="GO" id="GO:0140581">
    <property type="term" value="F:P-type monovalent copper transporter activity"/>
    <property type="evidence" value="ECO:0007669"/>
    <property type="project" value="UniProtKB-EC"/>
</dbReference>
<evidence type="ECO:0000256" key="3">
    <source>
        <dbReference type="ARBA" id="ARBA00012517"/>
    </source>
</evidence>
<dbReference type="GO" id="GO:0043682">
    <property type="term" value="F:P-type divalent copper transporter activity"/>
    <property type="evidence" value="ECO:0007669"/>
    <property type="project" value="TreeGrafter"/>
</dbReference>
<feature type="transmembrane region" description="Helical" evidence="23">
    <location>
        <begin position="707"/>
        <end position="728"/>
    </location>
</feature>
<dbReference type="InterPro" id="IPR036412">
    <property type="entry name" value="HAD-like_sf"/>
</dbReference>
<evidence type="ECO:0000256" key="12">
    <source>
        <dbReference type="ARBA" id="ARBA00022796"/>
    </source>
</evidence>
<keyword evidence="19 23" id="KW-0472">Membrane</keyword>
<dbReference type="Proteomes" id="UP000185999">
    <property type="component" value="Unassembled WGS sequence"/>
</dbReference>
<dbReference type="EMBL" id="FTOE01000002">
    <property type="protein sequence ID" value="SIS57851.1"/>
    <property type="molecule type" value="Genomic_DNA"/>
</dbReference>
<dbReference type="Gene3D" id="3.30.70.100">
    <property type="match status" value="1"/>
</dbReference>
<evidence type="ECO:0000256" key="13">
    <source>
        <dbReference type="ARBA" id="ARBA00022840"/>
    </source>
</evidence>
<dbReference type="InterPro" id="IPR023214">
    <property type="entry name" value="HAD_sf"/>
</dbReference>
<evidence type="ECO:0000256" key="5">
    <source>
        <dbReference type="ARBA" id="ARBA00022448"/>
    </source>
</evidence>
<keyword evidence="15" id="KW-1278">Translocase</keyword>
<dbReference type="PRINTS" id="PR00119">
    <property type="entry name" value="CATATPASE"/>
</dbReference>
<dbReference type="SUPFAM" id="SSF55008">
    <property type="entry name" value="HMA, heavy metal-associated domain"/>
    <property type="match status" value="1"/>
</dbReference>
<keyword evidence="14" id="KW-0460">Magnesium</keyword>
<feature type="domain" description="HMA" evidence="24">
    <location>
        <begin position="1"/>
        <end position="64"/>
    </location>
</feature>
<proteinExistence type="inferred from homology"/>
<dbReference type="OrthoDB" id="9814270at2"/>
<keyword evidence="6 23" id="KW-1003">Cell membrane</keyword>
<dbReference type="SFLD" id="SFLDG00002">
    <property type="entry name" value="C1.7:_P-type_atpase_like"/>
    <property type="match status" value="1"/>
</dbReference>
<comment type="catalytic activity">
    <reaction evidence="22">
        <text>Cu(+)(in) + ATP + H2O = Cu(+)(out) + ADP + phosphate + H(+)</text>
        <dbReference type="Rhea" id="RHEA:25792"/>
        <dbReference type="ChEBI" id="CHEBI:15377"/>
        <dbReference type="ChEBI" id="CHEBI:15378"/>
        <dbReference type="ChEBI" id="CHEBI:30616"/>
        <dbReference type="ChEBI" id="CHEBI:43474"/>
        <dbReference type="ChEBI" id="CHEBI:49552"/>
        <dbReference type="ChEBI" id="CHEBI:456216"/>
        <dbReference type="EC" id="7.2.2.8"/>
    </reaction>
</comment>
<dbReference type="InterPro" id="IPR017969">
    <property type="entry name" value="Heavy-metal-associated_CS"/>
</dbReference>
<evidence type="ECO:0000259" key="24">
    <source>
        <dbReference type="PROSITE" id="PS50846"/>
    </source>
</evidence>
<evidence type="ECO:0000313" key="26">
    <source>
        <dbReference type="Proteomes" id="UP000185999"/>
    </source>
</evidence>
<evidence type="ECO:0000256" key="4">
    <source>
        <dbReference type="ARBA" id="ARBA00015102"/>
    </source>
</evidence>
<dbReference type="EC" id="7.2.2.8" evidence="3"/>
<dbReference type="InterPro" id="IPR008250">
    <property type="entry name" value="ATPase_P-typ_transduc_dom_A_sf"/>
</dbReference>
<dbReference type="Pfam" id="PF00702">
    <property type="entry name" value="Hydrolase"/>
    <property type="match status" value="1"/>
</dbReference>
<evidence type="ECO:0000256" key="16">
    <source>
        <dbReference type="ARBA" id="ARBA00022989"/>
    </source>
</evidence>
<dbReference type="PRINTS" id="PR00943">
    <property type="entry name" value="CUATPASE"/>
</dbReference>
<feature type="transmembrane region" description="Helical" evidence="23">
    <location>
        <begin position="120"/>
        <end position="137"/>
    </location>
</feature>
<feature type="transmembrane region" description="Helical" evidence="23">
    <location>
        <begin position="158"/>
        <end position="180"/>
    </location>
</feature>
<dbReference type="Gene3D" id="2.70.150.10">
    <property type="entry name" value="Calcium-transporting ATPase, cytoplasmic transduction domain A"/>
    <property type="match status" value="1"/>
</dbReference>
<evidence type="ECO:0000313" key="25">
    <source>
        <dbReference type="EMBL" id="SIS57851.1"/>
    </source>
</evidence>
<dbReference type="PANTHER" id="PTHR43520">
    <property type="entry name" value="ATP7, ISOFORM B"/>
    <property type="match status" value="1"/>
</dbReference>
<comment type="similarity">
    <text evidence="2 23">Belongs to the cation transport ATPase (P-type) (TC 3.A.3) family. Type IB subfamily.</text>
</comment>
<evidence type="ECO:0000256" key="22">
    <source>
        <dbReference type="ARBA" id="ARBA00049289"/>
    </source>
</evidence>
<evidence type="ECO:0000256" key="23">
    <source>
        <dbReference type="RuleBase" id="RU362081"/>
    </source>
</evidence>
<evidence type="ECO:0000256" key="15">
    <source>
        <dbReference type="ARBA" id="ARBA00022967"/>
    </source>
</evidence>
<dbReference type="FunFam" id="2.70.150.10:FF:000020">
    <property type="entry name" value="Copper-exporting P-type ATPase A"/>
    <property type="match status" value="1"/>
</dbReference>
<accession>A0A1N7K8F3</accession>
<feature type="transmembrane region" description="Helical" evidence="23">
    <location>
        <begin position="342"/>
        <end position="361"/>
    </location>
</feature>
<evidence type="ECO:0000256" key="18">
    <source>
        <dbReference type="ARBA" id="ARBA00023065"/>
    </source>
</evidence>
<keyword evidence="9 23" id="KW-0479">Metal-binding</keyword>
<dbReference type="InterPro" id="IPR001757">
    <property type="entry name" value="P_typ_ATPase"/>
</dbReference>
<keyword evidence="5" id="KW-0813">Transport</keyword>
<keyword evidence="16 23" id="KW-1133">Transmembrane helix</keyword>
<evidence type="ECO:0000256" key="8">
    <source>
        <dbReference type="ARBA" id="ARBA00022692"/>
    </source>
</evidence>
<keyword evidence="17" id="KW-0186">Copper</keyword>
<dbReference type="InterPro" id="IPR059000">
    <property type="entry name" value="ATPase_P-type_domA"/>
</dbReference>
<feature type="transmembrane region" description="Helical" evidence="23">
    <location>
        <begin position="186"/>
        <end position="202"/>
    </location>
</feature>
<keyword evidence="13 23" id="KW-0067">ATP-binding</keyword>
<dbReference type="GO" id="GO:0060003">
    <property type="term" value="P:copper ion export"/>
    <property type="evidence" value="ECO:0007669"/>
    <property type="project" value="UniProtKB-ARBA"/>
</dbReference>
<evidence type="ECO:0000256" key="9">
    <source>
        <dbReference type="ARBA" id="ARBA00022723"/>
    </source>
</evidence>
<feature type="transmembrane region" description="Helical" evidence="23">
    <location>
        <begin position="367"/>
        <end position="390"/>
    </location>
</feature>
<evidence type="ECO:0000256" key="21">
    <source>
        <dbReference type="ARBA" id="ARBA00033239"/>
    </source>
</evidence>
<dbReference type="Pfam" id="PF00122">
    <property type="entry name" value="E1-E2_ATPase"/>
    <property type="match status" value="1"/>
</dbReference>
<dbReference type="GO" id="GO:0005507">
    <property type="term" value="F:copper ion binding"/>
    <property type="evidence" value="ECO:0007669"/>
    <property type="project" value="TreeGrafter"/>
</dbReference>
<name>A0A1N7K8F3_9GAMM</name>
<gene>
    <name evidence="25" type="ORF">SAMN05421760_102256</name>
</gene>
<keyword evidence="7" id="KW-0597">Phosphoprotein</keyword>
<sequence length="738" mass="78659">MKTTLILENVSCAGCVKKIETCVSKIPNIEQAEVNFPQRKLYISGTASAELIIKELESIGYQARPSQSDAEDRIKQKEAQQARYRQRLIQAAVALALGIPLMLSGFFMEDMSVQTPNDQILWGVTGLITLAIMFFSGRHFFSGAFTALRNASSTMDTLISIGTGSAWLFSMLVVLMPHLLPADARHIYFEAAVMIIGLVNLGQAMELRARTRTSDAVERLLDLQPKTARVIRNEKEQDIPLELVQVDDHIRIRPGEQIPVDARVLEGQSYIDESMLTGEPVAVNKKIGDTVSGGTFNKSGSLLVTAERVGSETALSRIVEMIKQAQNSKPDIARLADKISSIFVPAVILISIATAIIWYFFGPEPKIAYMLVTATTVLIIACPCALGLATPMSVMVGVGKAAEHGVLIRNAQALQSAAGITTLIIDKTGTVTEGAPKLTSIIALQGSEEHLLTLAASLETLSEHPLAEAIVDAAKKAQLKLLPVKQFNSVTGRGVTGKIGVETLLMGNLAFMQENGIDSQQVSDQITKLTANAHTPVYIAANDQLIGFISVADPIRHDSAAAIKRLQKAGIKVIMLTGDNQQTAAAVAQQVGVDEFIAGVMPADKASKVKLLQQQGGIIAMAGDGINDAPALAQADVGFAIGNGTDIAIESADMVLIRNSLHSVADAIELSKATLKNIHQNLFGAFLYNSLGIPIAAGILFPFTGILLSPIIAGAAMAFSSATVVGNANRLRLFKPSA</sequence>
<keyword evidence="12" id="KW-0187">Copper transport</keyword>
<keyword evidence="8 23" id="KW-0812">Transmembrane</keyword>
<dbReference type="GO" id="GO:0016887">
    <property type="term" value="F:ATP hydrolysis activity"/>
    <property type="evidence" value="ECO:0007669"/>
    <property type="project" value="InterPro"/>
</dbReference>
<keyword evidence="10" id="KW-0677">Repeat</keyword>
<evidence type="ECO:0000256" key="7">
    <source>
        <dbReference type="ARBA" id="ARBA00022553"/>
    </source>
</evidence>
<evidence type="ECO:0000256" key="19">
    <source>
        <dbReference type="ARBA" id="ARBA00023136"/>
    </source>
</evidence>
<dbReference type="STRING" id="619304.SAMN05421760_102256"/>
<dbReference type="Gene3D" id="3.40.50.1000">
    <property type="entry name" value="HAD superfamily/HAD-like"/>
    <property type="match status" value="1"/>
</dbReference>
<dbReference type="GO" id="GO:0055070">
    <property type="term" value="P:copper ion homeostasis"/>
    <property type="evidence" value="ECO:0007669"/>
    <property type="project" value="TreeGrafter"/>
</dbReference>
<evidence type="ECO:0000256" key="17">
    <source>
        <dbReference type="ARBA" id="ARBA00023008"/>
    </source>
</evidence>
<dbReference type="AlphaFoldDB" id="A0A1N7K8F3"/>
<dbReference type="SUPFAM" id="SSF56784">
    <property type="entry name" value="HAD-like"/>
    <property type="match status" value="1"/>
</dbReference>
<feature type="transmembrane region" description="Helical" evidence="23">
    <location>
        <begin position="88"/>
        <end position="108"/>
    </location>
</feature>
<evidence type="ECO:0000256" key="14">
    <source>
        <dbReference type="ARBA" id="ARBA00022842"/>
    </source>
</evidence>
<comment type="subcellular location">
    <subcellularLocation>
        <location evidence="1">Cell membrane</location>
        <topology evidence="1">Multi-pass membrane protein</topology>
    </subcellularLocation>
</comment>
<dbReference type="InterPro" id="IPR023299">
    <property type="entry name" value="ATPase_P-typ_cyto_dom_N"/>
</dbReference>
<dbReference type="PANTHER" id="PTHR43520:SF6">
    <property type="entry name" value="COPPER-EXPORTING P-TYPE ATPASE"/>
    <property type="match status" value="1"/>
</dbReference>
<dbReference type="NCBIfam" id="TIGR01525">
    <property type="entry name" value="ATPase-IB_hvy"/>
    <property type="match status" value="1"/>
</dbReference>
<dbReference type="PROSITE" id="PS50846">
    <property type="entry name" value="HMA_2"/>
    <property type="match status" value="1"/>
</dbReference>
<dbReference type="InterPro" id="IPR018303">
    <property type="entry name" value="ATPase_P-typ_P_site"/>
</dbReference>
<dbReference type="SUPFAM" id="SSF81653">
    <property type="entry name" value="Calcium ATPase, transduction domain A"/>
    <property type="match status" value="1"/>
</dbReference>
<dbReference type="CDD" id="cd02094">
    <property type="entry name" value="P-type_ATPase_Cu-like"/>
    <property type="match status" value="1"/>
</dbReference>
<evidence type="ECO:0000256" key="1">
    <source>
        <dbReference type="ARBA" id="ARBA00004651"/>
    </source>
</evidence>
<keyword evidence="26" id="KW-1185">Reference proteome</keyword>
<evidence type="ECO:0000256" key="10">
    <source>
        <dbReference type="ARBA" id="ARBA00022737"/>
    </source>
</evidence>
<dbReference type="Pfam" id="PF00403">
    <property type="entry name" value="HMA"/>
    <property type="match status" value="1"/>
</dbReference>
<organism evidence="25 26">
    <name type="scientific">Neptunomonas antarctica</name>
    <dbReference type="NCBI Taxonomy" id="619304"/>
    <lineage>
        <taxon>Bacteria</taxon>
        <taxon>Pseudomonadati</taxon>
        <taxon>Pseudomonadota</taxon>
        <taxon>Gammaproteobacteria</taxon>
        <taxon>Oceanospirillales</taxon>
        <taxon>Oceanospirillaceae</taxon>
        <taxon>Neptunomonas</taxon>
    </lineage>
</organism>
<keyword evidence="18" id="KW-0406">Ion transport</keyword>
<keyword evidence="11 23" id="KW-0547">Nucleotide-binding</keyword>
<dbReference type="CDD" id="cd00371">
    <property type="entry name" value="HMA"/>
    <property type="match status" value="1"/>
</dbReference>
<dbReference type="NCBIfam" id="TIGR01494">
    <property type="entry name" value="ATPase_P-type"/>
    <property type="match status" value="1"/>
</dbReference>
<dbReference type="InterPro" id="IPR044492">
    <property type="entry name" value="P_typ_ATPase_HD_dom"/>
</dbReference>
<reference evidence="26" key="1">
    <citation type="submission" date="2017-01" db="EMBL/GenBank/DDBJ databases">
        <authorList>
            <person name="Varghese N."/>
            <person name="Submissions S."/>
        </authorList>
    </citation>
    <scope>NUCLEOTIDE SEQUENCE [LARGE SCALE GENOMIC DNA]</scope>
    <source>
        <strain evidence="26">DSM 22306</strain>
    </source>
</reference>
<dbReference type="RefSeq" id="WP_054342356.1">
    <property type="nucleotide sequence ID" value="NZ_FTOE01000002.1"/>
</dbReference>
<feature type="transmembrane region" description="Helical" evidence="23">
    <location>
        <begin position="682"/>
        <end position="701"/>
    </location>
</feature>
<dbReference type="SUPFAM" id="SSF81665">
    <property type="entry name" value="Calcium ATPase, transmembrane domain M"/>
    <property type="match status" value="1"/>
</dbReference>
<dbReference type="SFLD" id="SFLDF00027">
    <property type="entry name" value="p-type_atpase"/>
    <property type="match status" value="1"/>
</dbReference>
<dbReference type="InterPro" id="IPR006121">
    <property type="entry name" value="HMA_dom"/>
</dbReference>
<dbReference type="InterPro" id="IPR027256">
    <property type="entry name" value="P-typ_ATPase_IB"/>
</dbReference>
<dbReference type="PROSITE" id="PS00154">
    <property type="entry name" value="ATPASE_E1_E2"/>
    <property type="match status" value="1"/>
</dbReference>
<dbReference type="SFLD" id="SFLDS00003">
    <property type="entry name" value="Haloacid_Dehalogenase"/>
    <property type="match status" value="1"/>
</dbReference>
<dbReference type="InterPro" id="IPR023298">
    <property type="entry name" value="ATPase_P-typ_TM_dom_sf"/>
</dbReference>
<protein>
    <recommendedName>
        <fullName evidence="4">Copper-exporting P-type ATPase</fullName>
        <ecNumber evidence="3">7.2.2.8</ecNumber>
    </recommendedName>
    <alternativeName>
        <fullName evidence="20">Copper-exporting P-type ATPase A</fullName>
    </alternativeName>
    <alternativeName>
        <fullName evidence="21">Cu(+)-exporting ATPase</fullName>
    </alternativeName>
</protein>
<dbReference type="PROSITE" id="PS01047">
    <property type="entry name" value="HMA_1"/>
    <property type="match status" value="1"/>
</dbReference>
<dbReference type="InterPro" id="IPR036163">
    <property type="entry name" value="HMA_dom_sf"/>
</dbReference>
<evidence type="ECO:0000256" key="11">
    <source>
        <dbReference type="ARBA" id="ARBA00022741"/>
    </source>
</evidence>
<dbReference type="GO" id="GO:0005524">
    <property type="term" value="F:ATP binding"/>
    <property type="evidence" value="ECO:0007669"/>
    <property type="project" value="UniProtKB-UniRule"/>
</dbReference>
<dbReference type="NCBIfam" id="TIGR01511">
    <property type="entry name" value="ATPase-IB1_Cu"/>
    <property type="match status" value="1"/>
</dbReference>
<dbReference type="GO" id="GO:0005886">
    <property type="term" value="C:plasma membrane"/>
    <property type="evidence" value="ECO:0007669"/>
    <property type="project" value="UniProtKB-SubCell"/>
</dbReference>
<dbReference type="Gene3D" id="3.40.1110.10">
    <property type="entry name" value="Calcium-transporting ATPase, cytoplasmic domain N"/>
    <property type="match status" value="1"/>
</dbReference>
<evidence type="ECO:0000256" key="2">
    <source>
        <dbReference type="ARBA" id="ARBA00006024"/>
    </source>
</evidence>
<evidence type="ECO:0000256" key="20">
    <source>
        <dbReference type="ARBA" id="ARBA00029719"/>
    </source>
</evidence>
<evidence type="ECO:0000256" key="6">
    <source>
        <dbReference type="ARBA" id="ARBA00022475"/>
    </source>
</evidence>